<evidence type="ECO:0000313" key="1">
    <source>
        <dbReference type="EMBL" id="KIM42153.1"/>
    </source>
</evidence>
<accession>A0A0C2XWZ3</accession>
<keyword evidence="2" id="KW-1185">Reference proteome</keyword>
<proteinExistence type="predicted"/>
<evidence type="ECO:0000313" key="2">
    <source>
        <dbReference type="Proteomes" id="UP000053424"/>
    </source>
</evidence>
<name>A0A0C2XWZ3_HEBCY</name>
<protein>
    <submittedName>
        <fullName evidence="1">Uncharacterized protein</fullName>
    </submittedName>
</protein>
<reference evidence="2" key="2">
    <citation type="submission" date="2015-01" db="EMBL/GenBank/DDBJ databases">
        <title>Evolutionary Origins and Diversification of the Mycorrhizal Mutualists.</title>
        <authorList>
            <consortium name="DOE Joint Genome Institute"/>
            <consortium name="Mycorrhizal Genomics Consortium"/>
            <person name="Kohler A."/>
            <person name="Kuo A."/>
            <person name="Nagy L.G."/>
            <person name="Floudas D."/>
            <person name="Copeland A."/>
            <person name="Barry K.W."/>
            <person name="Cichocki N."/>
            <person name="Veneault-Fourrey C."/>
            <person name="LaButti K."/>
            <person name="Lindquist E.A."/>
            <person name="Lipzen A."/>
            <person name="Lundell T."/>
            <person name="Morin E."/>
            <person name="Murat C."/>
            <person name="Riley R."/>
            <person name="Ohm R."/>
            <person name="Sun H."/>
            <person name="Tunlid A."/>
            <person name="Henrissat B."/>
            <person name="Grigoriev I.V."/>
            <person name="Hibbett D.S."/>
            <person name="Martin F."/>
        </authorList>
    </citation>
    <scope>NUCLEOTIDE SEQUENCE [LARGE SCALE GENOMIC DNA]</scope>
    <source>
        <strain evidence="2">h7</strain>
    </source>
</reference>
<gene>
    <name evidence="1" type="ORF">M413DRAFT_128262</name>
</gene>
<dbReference type="AlphaFoldDB" id="A0A0C2XWZ3"/>
<organism evidence="1 2">
    <name type="scientific">Hebeloma cylindrosporum</name>
    <dbReference type="NCBI Taxonomy" id="76867"/>
    <lineage>
        <taxon>Eukaryota</taxon>
        <taxon>Fungi</taxon>
        <taxon>Dikarya</taxon>
        <taxon>Basidiomycota</taxon>
        <taxon>Agaricomycotina</taxon>
        <taxon>Agaricomycetes</taxon>
        <taxon>Agaricomycetidae</taxon>
        <taxon>Agaricales</taxon>
        <taxon>Agaricineae</taxon>
        <taxon>Hymenogastraceae</taxon>
        <taxon>Hebeloma</taxon>
    </lineage>
</organism>
<reference evidence="1 2" key="1">
    <citation type="submission" date="2014-04" db="EMBL/GenBank/DDBJ databases">
        <authorList>
            <consortium name="DOE Joint Genome Institute"/>
            <person name="Kuo A."/>
            <person name="Gay G."/>
            <person name="Dore J."/>
            <person name="Kohler A."/>
            <person name="Nagy L.G."/>
            <person name="Floudas D."/>
            <person name="Copeland A."/>
            <person name="Barry K.W."/>
            <person name="Cichocki N."/>
            <person name="Veneault-Fourrey C."/>
            <person name="LaButti K."/>
            <person name="Lindquist E.A."/>
            <person name="Lipzen A."/>
            <person name="Lundell T."/>
            <person name="Morin E."/>
            <person name="Murat C."/>
            <person name="Sun H."/>
            <person name="Tunlid A."/>
            <person name="Henrissat B."/>
            <person name="Grigoriev I.V."/>
            <person name="Hibbett D.S."/>
            <person name="Martin F."/>
            <person name="Nordberg H.P."/>
            <person name="Cantor M.N."/>
            <person name="Hua S.X."/>
        </authorList>
    </citation>
    <scope>NUCLEOTIDE SEQUENCE [LARGE SCALE GENOMIC DNA]</scope>
    <source>
        <strain evidence="2">h7</strain>
    </source>
</reference>
<sequence length="117" mass="12716">MAIEEGGAEGLGAARLCSSVRALAYMHLVGGDFHQPTSSLFLDIPTSSIGSGIRPGTLETRTCQWRLCLVGKMCGWTAVHSQKSLEVITGYHLPGNICRDLQVSWNQLKTQPRVAFQ</sequence>
<dbReference type="HOGENOM" id="CLU_2085112_0_0_1"/>
<dbReference type="EMBL" id="KN831778">
    <property type="protein sequence ID" value="KIM42153.1"/>
    <property type="molecule type" value="Genomic_DNA"/>
</dbReference>
<dbReference type="Proteomes" id="UP000053424">
    <property type="component" value="Unassembled WGS sequence"/>
</dbReference>